<dbReference type="EMBL" id="LYOS01000006">
    <property type="protein sequence ID" value="OFV67223.1"/>
    <property type="molecule type" value="Genomic_DNA"/>
</dbReference>
<dbReference type="Gene3D" id="3.40.50.12370">
    <property type="match status" value="1"/>
</dbReference>
<gene>
    <name evidence="2" type="ORF">SCAL_001665</name>
</gene>
<dbReference type="PANTHER" id="PTHR43833">
    <property type="entry name" value="POTASSIUM CHANNEL PROTEIN 2-RELATED-RELATED"/>
    <property type="match status" value="1"/>
</dbReference>
<dbReference type="Pfam" id="PF02254">
    <property type="entry name" value="TrkA_N"/>
    <property type="match status" value="1"/>
</dbReference>
<dbReference type="CDD" id="cd00293">
    <property type="entry name" value="USP-like"/>
    <property type="match status" value="1"/>
</dbReference>
<dbReference type="SUPFAM" id="SSF51735">
    <property type="entry name" value="NAD(P)-binding Rossmann-fold domains"/>
    <property type="match status" value="1"/>
</dbReference>
<dbReference type="Gene3D" id="3.40.50.720">
    <property type="entry name" value="NAD(P)-binding Rossmann-like Domain"/>
    <property type="match status" value="1"/>
</dbReference>
<dbReference type="Proteomes" id="UP000186940">
    <property type="component" value="Unassembled WGS sequence"/>
</dbReference>
<proteinExistence type="predicted"/>
<comment type="caution">
    <text evidence="2">The sequence shown here is derived from an EMBL/GenBank/DDBJ whole genome shotgun (WGS) entry which is preliminary data.</text>
</comment>
<accession>A0A1F2P7P5</accession>
<dbReference type="GO" id="GO:0006813">
    <property type="term" value="P:potassium ion transport"/>
    <property type="evidence" value="ECO:0007669"/>
    <property type="project" value="InterPro"/>
</dbReference>
<dbReference type="InterPro" id="IPR036291">
    <property type="entry name" value="NAD(P)-bd_dom_sf"/>
</dbReference>
<dbReference type="STRING" id="1838285.SCAL_001665"/>
<dbReference type="InterPro" id="IPR003148">
    <property type="entry name" value="RCK_N"/>
</dbReference>
<protein>
    <submittedName>
        <fullName evidence="2">TrkA-N domain containing protein</fullName>
    </submittedName>
</protein>
<dbReference type="AlphaFoldDB" id="A0A1F2P7P5"/>
<name>A0A1F2P7P5_9EURY</name>
<dbReference type="Pfam" id="PF00582">
    <property type="entry name" value="Usp"/>
    <property type="match status" value="1"/>
</dbReference>
<sequence>MMKKRIIVGGGRTGRELAMQLPGSIIIESDPEAAKKSSKIQGVKVVTGDGTDEKLLQSVGIDGADAFIALTENDDVNYRSASIAKRYGVSKVIVRVEDPENEEKFRDLDVESVMFPTKMVANFIGDLLCCEEKEPVSRPFDRLLVPHIAKTTAEKAFKEALLIASASRKKAKIEVVSYDRSEQKMMEKKAKKWDVPFEFLLDEGELIDMLKHNIHNTDCIIVDDEKITILDRIFPRNIILNLMRSVTSPVLVARSCSYYRHILVLLDSSPASEQNLTIALQIAHLFGADLSLLLLEEIPPEFWGRIKELKTVENVNITKLKVEGNVMIEAVKEVKSEKYDLIVMPWRGTGLIRSSMIRKIVNDASCSVLTVCTKL</sequence>
<dbReference type="InterPro" id="IPR006016">
    <property type="entry name" value="UspA"/>
</dbReference>
<keyword evidence="3" id="KW-1185">Reference proteome</keyword>
<dbReference type="SUPFAM" id="SSF52402">
    <property type="entry name" value="Adenine nucleotide alpha hydrolases-like"/>
    <property type="match status" value="2"/>
</dbReference>
<evidence type="ECO:0000313" key="2">
    <source>
        <dbReference type="EMBL" id="OFV67223.1"/>
    </source>
</evidence>
<dbReference type="PROSITE" id="PS51201">
    <property type="entry name" value="RCK_N"/>
    <property type="match status" value="1"/>
</dbReference>
<evidence type="ECO:0000313" key="3">
    <source>
        <dbReference type="Proteomes" id="UP000186940"/>
    </source>
</evidence>
<organism evidence="2 3">
    <name type="scientific">Candidatus Syntropharchaeum caldarium</name>
    <dbReference type="NCBI Taxonomy" id="1838285"/>
    <lineage>
        <taxon>Archaea</taxon>
        <taxon>Methanobacteriati</taxon>
        <taxon>Methanobacteriota</taxon>
        <taxon>Stenosarchaea group</taxon>
        <taxon>Methanomicrobia</taxon>
        <taxon>Methanosarcinales</taxon>
        <taxon>ANME-2 cluster</taxon>
        <taxon>Candidatus Syntropharchaeum</taxon>
    </lineage>
</organism>
<dbReference type="InterPro" id="IPR050721">
    <property type="entry name" value="Trk_Ktr_HKT_K-transport"/>
</dbReference>
<reference evidence="2" key="1">
    <citation type="submission" date="2016-05" db="EMBL/GenBank/DDBJ databases">
        <title>Microbial consortia oxidize butane by reversing methanogenesis.</title>
        <authorList>
            <person name="Laso-Perez R."/>
            <person name="Richter M."/>
            <person name="Wegener G."/>
            <person name="Musat F."/>
        </authorList>
    </citation>
    <scope>NUCLEOTIDE SEQUENCE [LARGE SCALE GENOMIC DNA]</scope>
    <source>
        <strain evidence="2">BOX2</strain>
    </source>
</reference>
<evidence type="ECO:0000259" key="1">
    <source>
        <dbReference type="PROSITE" id="PS51201"/>
    </source>
</evidence>
<feature type="domain" description="RCK N-terminal" evidence="1">
    <location>
        <begin position="2"/>
        <end position="114"/>
    </location>
</feature>